<dbReference type="Gene3D" id="1.10.1740.10">
    <property type="match status" value="1"/>
</dbReference>
<dbReference type="InterPro" id="IPR036388">
    <property type="entry name" value="WH-like_DNA-bd_sf"/>
</dbReference>
<dbReference type="PANTHER" id="PTHR43133">
    <property type="entry name" value="RNA POLYMERASE ECF-TYPE SIGMA FACTO"/>
    <property type="match status" value="1"/>
</dbReference>
<gene>
    <name evidence="8" type="ORF">SAMN04515671_1522</name>
</gene>
<dbReference type="GO" id="GO:0003677">
    <property type="term" value="F:DNA binding"/>
    <property type="evidence" value="ECO:0007669"/>
    <property type="project" value="UniProtKB-KW"/>
</dbReference>
<dbReference type="InterPro" id="IPR007627">
    <property type="entry name" value="RNA_pol_sigma70_r2"/>
</dbReference>
<comment type="similarity">
    <text evidence="1">Belongs to the sigma-70 factor family. ECF subfamily.</text>
</comment>
<proteinExistence type="inferred from homology"/>
<keyword evidence="3" id="KW-0731">Sigma factor</keyword>
<protein>
    <submittedName>
        <fullName evidence="8">RNA polymerase sigma-70 factor, sigma-E family</fullName>
    </submittedName>
</protein>
<keyword evidence="5" id="KW-0804">Transcription</keyword>
<dbReference type="GO" id="GO:0016987">
    <property type="term" value="F:sigma factor activity"/>
    <property type="evidence" value="ECO:0007669"/>
    <property type="project" value="UniProtKB-KW"/>
</dbReference>
<evidence type="ECO:0000313" key="8">
    <source>
        <dbReference type="EMBL" id="SDO62521.1"/>
    </source>
</evidence>
<dbReference type="InterPro" id="IPR014284">
    <property type="entry name" value="RNA_pol_sigma-70_dom"/>
</dbReference>
<evidence type="ECO:0000259" key="7">
    <source>
        <dbReference type="Pfam" id="PF08281"/>
    </source>
</evidence>
<evidence type="ECO:0000256" key="4">
    <source>
        <dbReference type="ARBA" id="ARBA00023125"/>
    </source>
</evidence>
<dbReference type="STRING" id="1090615.SAMN04515671_1522"/>
<dbReference type="Pfam" id="PF08281">
    <property type="entry name" value="Sigma70_r4_2"/>
    <property type="match status" value="1"/>
</dbReference>
<evidence type="ECO:0000259" key="6">
    <source>
        <dbReference type="Pfam" id="PF04542"/>
    </source>
</evidence>
<keyword evidence="2" id="KW-0805">Transcription regulation</keyword>
<dbReference type="InterPro" id="IPR013249">
    <property type="entry name" value="RNA_pol_sigma70_r4_t2"/>
</dbReference>
<dbReference type="RefSeq" id="WP_157695272.1">
    <property type="nucleotide sequence ID" value="NZ_LT629710.1"/>
</dbReference>
<dbReference type="CDD" id="cd06171">
    <property type="entry name" value="Sigma70_r4"/>
    <property type="match status" value="1"/>
</dbReference>
<keyword evidence="4" id="KW-0238">DNA-binding</keyword>
<organism evidence="8 9">
    <name type="scientific">Nakamurella panacisegetis</name>
    <dbReference type="NCBI Taxonomy" id="1090615"/>
    <lineage>
        <taxon>Bacteria</taxon>
        <taxon>Bacillati</taxon>
        <taxon>Actinomycetota</taxon>
        <taxon>Actinomycetes</taxon>
        <taxon>Nakamurellales</taxon>
        <taxon>Nakamurellaceae</taxon>
        <taxon>Nakamurella</taxon>
    </lineage>
</organism>
<accession>A0A1H0L3G5</accession>
<dbReference type="Proteomes" id="UP000198741">
    <property type="component" value="Chromosome I"/>
</dbReference>
<dbReference type="GO" id="GO:0006352">
    <property type="term" value="P:DNA-templated transcription initiation"/>
    <property type="evidence" value="ECO:0007669"/>
    <property type="project" value="InterPro"/>
</dbReference>
<dbReference type="NCBIfam" id="TIGR02937">
    <property type="entry name" value="sigma70-ECF"/>
    <property type="match status" value="1"/>
</dbReference>
<dbReference type="SUPFAM" id="SSF88659">
    <property type="entry name" value="Sigma3 and sigma4 domains of RNA polymerase sigma factors"/>
    <property type="match status" value="1"/>
</dbReference>
<name>A0A1H0L3G5_9ACTN</name>
<dbReference type="AlphaFoldDB" id="A0A1H0L3G5"/>
<reference evidence="8 9" key="1">
    <citation type="submission" date="2016-10" db="EMBL/GenBank/DDBJ databases">
        <authorList>
            <person name="de Groot N.N."/>
        </authorList>
    </citation>
    <scope>NUCLEOTIDE SEQUENCE [LARGE SCALE GENOMIC DNA]</scope>
    <source>
        <strain evidence="9">P4-7,KCTC 19426,CECT 7604</strain>
    </source>
</reference>
<evidence type="ECO:0000256" key="5">
    <source>
        <dbReference type="ARBA" id="ARBA00023163"/>
    </source>
</evidence>
<feature type="domain" description="RNA polymerase sigma factor 70 region 4 type 2" evidence="7">
    <location>
        <begin position="100"/>
        <end position="152"/>
    </location>
</feature>
<evidence type="ECO:0000256" key="2">
    <source>
        <dbReference type="ARBA" id="ARBA00023015"/>
    </source>
</evidence>
<dbReference type="SUPFAM" id="SSF88946">
    <property type="entry name" value="Sigma2 domain of RNA polymerase sigma factors"/>
    <property type="match status" value="1"/>
</dbReference>
<dbReference type="Gene3D" id="1.10.10.10">
    <property type="entry name" value="Winged helix-like DNA-binding domain superfamily/Winged helix DNA-binding domain"/>
    <property type="match status" value="1"/>
</dbReference>
<dbReference type="EMBL" id="LT629710">
    <property type="protein sequence ID" value="SDO62521.1"/>
    <property type="molecule type" value="Genomic_DNA"/>
</dbReference>
<keyword evidence="9" id="KW-1185">Reference proteome</keyword>
<evidence type="ECO:0000256" key="1">
    <source>
        <dbReference type="ARBA" id="ARBA00010641"/>
    </source>
</evidence>
<feature type="domain" description="RNA polymerase sigma-70 region 2" evidence="6">
    <location>
        <begin position="9"/>
        <end position="69"/>
    </location>
</feature>
<dbReference type="InterPro" id="IPR039425">
    <property type="entry name" value="RNA_pol_sigma-70-like"/>
</dbReference>
<dbReference type="InterPro" id="IPR013325">
    <property type="entry name" value="RNA_pol_sigma_r2"/>
</dbReference>
<dbReference type="InterPro" id="IPR013324">
    <property type="entry name" value="RNA_pol_sigma_r3/r4-like"/>
</dbReference>
<evidence type="ECO:0000256" key="3">
    <source>
        <dbReference type="ARBA" id="ARBA00023082"/>
    </source>
</evidence>
<dbReference type="Pfam" id="PF04542">
    <property type="entry name" value="Sigma70_r2"/>
    <property type="match status" value="1"/>
</dbReference>
<sequence length="164" mass="18698">MEFEQFLDSELDALARYARAISGDREQAHDILAEAMIKTQKAWPRINHAENPVAYVRRIITNTLISQQRSWVSRHIFTTRTGELPDTAVAAGSATLETRDELDQRLRTLAPRQRAALVLRYYLDLDDEAIAAELQCSVSSVRSYISRGLSALRITYDRQDEHHG</sequence>
<dbReference type="PANTHER" id="PTHR43133:SF8">
    <property type="entry name" value="RNA POLYMERASE SIGMA FACTOR HI_1459-RELATED"/>
    <property type="match status" value="1"/>
</dbReference>
<dbReference type="OrthoDB" id="3692620at2"/>
<evidence type="ECO:0000313" key="9">
    <source>
        <dbReference type="Proteomes" id="UP000198741"/>
    </source>
</evidence>